<feature type="compositionally biased region" description="Low complexity" evidence="1">
    <location>
        <begin position="277"/>
        <end position="322"/>
    </location>
</feature>
<dbReference type="EMBL" id="KZ987829">
    <property type="protein sequence ID" value="RKP14481.1"/>
    <property type="molecule type" value="Genomic_DNA"/>
</dbReference>
<accession>A0A4P9Y848</accession>
<feature type="region of interest" description="Disordered" evidence="1">
    <location>
        <begin position="901"/>
        <end position="930"/>
    </location>
</feature>
<feature type="compositionally biased region" description="Basic and acidic residues" evidence="1">
    <location>
        <begin position="108"/>
        <end position="123"/>
    </location>
</feature>
<feature type="compositionally biased region" description="Acidic residues" evidence="1">
    <location>
        <begin position="828"/>
        <end position="837"/>
    </location>
</feature>
<evidence type="ECO:0000256" key="1">
    <source>
        <dbReference type="SAM" id="MobiDB-lite"/>
    </source>
</evidence>
<feature type="region of interest" description="Disordered" evidence="1">
    <location>
        <begin position="771"/>
        <end position="854"/>
    </location>
</feature>
<organism evidence="2 3">
    <name type="scientific">Piptocephalis cylindrospora</name>
    <dbReference type="NCBI Taxonomy" id="1907219"/>
    <lineage>
        <taxon>Eukaryota</taxon>
        <taxon>Fungi</taxon>
        <taxon>Fungi incertae sedis</taxon>
        <taxon>Zoopagomycota</taxon>
        <taxon>Zoopagomycotina</taxon>
        <taxon>Zoopagomycetes</taxon>
        <taxon>Zoopagales</taxon>
        <taxon>Piptocephalidaceae</taxon>
        <taxon>Piptocephalis</taxon>
    </lineage>
</organism>
<sequence>MSKVPPIDPSAPQQAWSFRLTPEALTALRKAQAAGDSIKVDVQSSNPRSMNLVVGGKRFSVVPARITAPSTNVLSRGDFGAGISVLPQRLAIRKEGLTEADITRAKRIAEAEKPKRQTMEIRPGEAASRTKRSTIPIKATPTSSSRNLPGKVNPSTDAGGDKAAPEGSKDRVHLMHILAGAGRVGMDFTPLRERSGMGRNACQQTLLEIGKFTMIDRVWRLRQDQWRSIQPDWKHWSRAERKAAVEVQRSTLQALRVPVNDAIWDKVREAEERIAEEAPPIALGPSASGSSNSSAIAPPYPPSGDGVDPSGSVGPSGVQTGSRIAPGALGVGRRSRGGALGELKAKRAAAAKEEQKRKRLAAAAAEKNAPGETDGSGTKITTMSSRDMEAKGKKTKRPVSSLNGAPATFTPPKATFSGGQRSAKPPSLDSRTSDVTMGEKEDRQESSSAATFPIDPPTSGRSSAKTDDSPIKRVNKAINRLNAENDRSGALSEGEGGMDMARASASSRKRSDLDKDLDKPFSATSPSQRDSGQRGPVGWEDDREGYSSDGAPEIQRRLAARSKDSEQWPGTVKVNEGVRDFKKEGQQEGRDGRAKVSSGPGLKERRPLRSSPEVESDGARRRDAVGGGQRRGQEPGVSHDTVVDGSGPWKERNERNISRLPNDDEGRWHGNTTSVLKDGEATQDEVKGEDEKEGDEEDEEEEVEKREMSPEELGPCRVLEMTEAELDWPSPDIGLRSPKVTTQADLERLFADFRENLSEYTSVRQRLADRVTAAQEAGNPIENWSSHPVNDREEGRPRAGDELHTDDDGSDGGESDEDDDSMHGASPDDYDDDDDDGSGPLIIEGETAEGRQKRIMTGNAIMSPAAIWEWRRGKALESWLIQAKRASWEACRVNGWEVVNGPPPAFLDSRKRSRRGGTIKRRRRHRGEKW</sequence>
<feature type="compositionally biased region" description="Basic and acidic residues" evidence="1">
    <location>
        <begin position="649"/>
        <end position="668"/>
    </location>
</feature>
<evidence type="ECO:0000313" key="2">
    <source>
        <dbReference type="EMBL" id="RKP14481.1"/>
    </source>
</evidence>
<feature type="compositionally biased region" description="Basic and acidic residues" evidence="1">
    <location>
        <begin position="159"/>
        <end position="171"/>
    </location>
</feature>
<feature type="compositionally biased region" description="Basic and acidic residues" evidence="1">
    <location>
        <begin position="677"/>
        <end position="690"/>
    </location>
</feature>
<feature type="compositionally biased region" description="Basic residues" evidence="1">
    <location>
        <begin position="911"/>
        <end position="930"/>
    </location>
</feature>
<feature type="compositionally biased region" description="Basic and acidic residues" evidence="1">
    <location>
        <begin position="576"/>
        <end position="594"/>
    </location>
</feature>
<feature type="compositionally biased region" description="Polar residues" evidence="1">
    <location>
        <begin position="375"/>
        <end position="385"/>
    </location>
</feature>
<keyword evidence="3" id="KW-1185">Reference proteome</keyword>
<dbReference type="Proteomes" id="UP000267251">
    <property type="component" value="Unassembled WGS sequence"/>
</dbReference>
<feature type="compositionally biased region" description="Basic and acidic residues" evidence="1">
    <location>
        <begin position="509"/>
        <end position="519"/>
    </location>
</feature>
<reference evidence="3" key="1">
    <citation type="journal article" date="2018" name="Nat. Microbiol.">
        <title>Leveraging single-cell genomics to expand the fungal tree of life.</title>
        <authorList>
            <person name="Ahrendt S.R."/>
            <person name="Quandt C.A."/>
            <person name="Ciobanu D."/>
            <person name="Clum A."/>
            <person name="Salamov A."/>
            <person name="Andreopoulos B."/>
            <person name="Cheng J.F."/>
            <person name="Woyke T."/>
            <person name="Pelin A."/>
            <person name="Henrissat B."/>
            <person name="Reynolds N.K."/>
            <person name="Benny G.L."/>
            <person name="Smith M.E."/>
            <person name="James T.Y."/>
            <person name="Grigoriev I.V."/>
        </authorList>
    </citation>
    <scope>NUCLEOTIDE SEQUENCE [LARGE SCALE GENOMIC DNA]</scope>
</reference>
<gene>
    <name evidence="2" type="ORF">BJ684DRAFT_15202</name>
</gene>
<name>A0A4P9Y848_9FUNG</name>
<evidence type="ECO:0000313" key="3">
    <source>
        <dbReference type="Proteomes" id="UP000267251"/>
    </source>
</evidence>
<dbReference type="OrthoDB" id="10516788at2759"/>
<feature type="compositionally biased region" description="Basic and acidic residues" evidence="1">
    <location>
        <begin position="789"/>
        <end position="807"/>
    </location>
</feature>
<dbReference type="AlphaFoldDB" id="A0A4P9Y848"/>
<feature type="compositionally biased region" description="Acidic residues" evidence="1">
    <location>
        <begin position="691"/>
        <end position="702"/>
    </location>
</feature>
<feature type="compositionally biased region" description="Acidic residues" evidence="1">
    <location>
        <begin position="808"/>
        <end position="820"/>
    </location>
</feature>
<feature type="region of interest" description="Disordered" evidence="1">
    <location>
        <begin position="108"/>
        <end position="171"/>
    </location>
</feature>
<proteinExistence type="predicted"/>
<feature type="region of interest" description="Disordered" evidence="1">
    <location>
        <begin position="276"/>
        <end position="716"/>
    </location>
</feature>
<protein>
    <submittedName>
        <fullName evidence="2">Uncharacterized protein</fullName>
    </submittedName>
</protein>